<dbReference type="SUPFAM" id="SSF48403">
    <property type="entry name" value="Ankyrin repeat"/>
    <property type="match status" value="1"/>
</dbReference>
<dbReference type="PROSITE" id="PS50297">
    <property type="entry name" value="ANK_REP_REGION"/>
    <property type="match status" value="2"/>
</dbReference>
<dbReference type="CDD" id="cd11709">
    <property type="entry name" value="SPRY"/>
    <property type="match status" value="1"/>
</dbReference>
<dbReference type="Pfam" id="PF00622">
    <property type="entry name" value="SPRY"/>
    <property type="match status" value="1"/>
</dbReference>
<feature type="region of interest" description="Disordered" evidence="4">
    <location>
        <begin position="2098"/>
        <end position="2144"/>
    </location>
</feature>
<accession>A0A3R7N6J7</accession>
<feature type="repeat" description="ANK" evidence="3">
    <location>
        <begin position="1464"/>
        <end position="1496"/>
    </location>
</feature>
<evidence type="ECO:0000256" key="4">
    <source>
        <dbReference type="SAM" id="MobiDB-lite"/>
    </source>
</evidence>
<dbReference type="PANTHER" id="PTHR24166:SF48">
    <property type="entry name" value="PROTEIN VAPYRIN"/>
    <property type="match status" value="1"/>
</dbReference>
<comment type="caution">
    <text evidence="6">The sequence shown here is derived from an EMBL/GenBank/DDBJ whole genome shotgun (WGS) entry which is preliminary data.</text>
</comment>
<dbReference type="SUPFAM" id="SSF49899">
    <property type="entry name" value="Concanavalin A-like lectins/glucanases"/>
    <property type="match status" value="1"/>
</dbReference>
<evidence type="ECO:0000256" key="3">
    <source>
        <dbReference type="PROSITE-ProRule" id="PRU00023"/>
    </source>
</evidence>
<dbReference type="InterPro" id="IPR003877">
    <property type="entry name" value="SPRY_dom"/>
</dbReference>
<dbReference type="InterPro" id="IPR043136">
    <property type="entry name" value="B30.2/SPRY_sf"/>
</dbReference>
<reference evidence="6 7" key="1">
    <citation type="journal article" date="2018" name="BMC Genomics">
        <title>Genomic comparison of Trypanosoma conorhini and Trypanosoma rangeli to Trypanosoma cruzi strains of high and low virulence.</title>
        <authorList>
            <person name="Bradwell K.R."/>
            <person name="Koparde V.N."/>
            <person name="Matveyev A.V."/>
            <person name="Serrano M.G."/>
            <person name="Alves J.M."/>
            <person name="Parikh H."/>
            <person name="Huang B."/>
            <person name="Lee V."/>
            <person name="Espinosa-Alvarez O."/>
            <person name="Ortiz P.A."/>
            <person name="Costa-Martins A.G."/>
            <person name="Teixeira M.M."/>
            <person name="Buck G.A."/>
        </authorList>
    </citation>
    <scope>NUCLEOTIDE SEQUENCE [LARGE SCALE GENOMIC DNA]</scope>
    <source>
        <strain evidence="6 7">025E</strain>
    </source>
</reference>
<dbReference type="Pfam" id="PF12796">
    <property type="entry name" value="Ank_2"/>
    <property type="match status" value="1"/>
</dbReference>
<dbReference type="InterPro" id="IPR050889">
    <property type="entry name" value="Dendritic_Spine_Reg/Scaffold"/>
</dbReference>
<feature type="compositionally biased region" description="Acidic residues" evidence="4">
    <location>
        <begin position="2099"/>
        <end position="2108"/>
    </location>
</feature>
<name>A0A3R7N6J7_9TRYP</name>
<dbReference type="EMBL" id="MKKU01000051">
    <property type="protein sequence ID" value="RNF26230.1"/>
    <property type="molecule type" value="Genomic_DNA"/>
</dbReference>
<feature type="domain" description="SPRY" evidence="5">
    <location>
        <begin position="917"/>
        <end position="967"/>
    </location>
</feature>
<feature type="compositionally biased region" description="Polar residues" evidence="4">
    <location>
        <begin position="2509"/>
        <end position="2533"/>
    </location>
</feature>
<evidence type="ECO:0000313" key="6">
    <source>
        <dbReference type="EMBL" id="RNF26230.1"/>
    </source>
</evidence>
<organism evidence="6 7">
    <name type="scientific">Trypanosoma conorhini</name>
    <dbReference type="NCBI Taxonomy" id="83891"/>
    <lineage>
        <taxon>Eukaryota</taxon>
        <taxon>Discoba</taxon>
        <taxon>Euglenozoa</taxon>
        <taxon>Kinetoplastea</taxon>
        <taxon>Metakinetoplastina</taxon>
        <taxon>Trypanosomatida</taxon>
        <taxon>Trypanosomatidae</taxon>
        <taxon>Trypanosoma</taxon>
    </lineage>
</organism>
<dbReference type="InterPro" id="IPR036770">
    <property type="entry name" value="Ankyrin_rpt-contain_sf"/>
</dbReference>
<feature type="compositionally biased region" description="Polar residues" evidence="4">
    <location>
        <begin position="2869"/>
        <end position="2883"/>
    </location>
</feature>
<dbReference type="GeneID" id="40315115"/>
<feature type="repeat" description="ANK" evidence="3">
    <location>
        <begin position="1286"/>
        <end position="1318"/>
    </location>
</feature>
<proteinExistence type="predicted"/>
<dbReference type="OrthoDB" id="20872at2759"/>
<feature type="region of interest" description="Disordered" evidence="4">
    <location>
        <begin position="3336"/>
        <end position="3367"/>
    </location>
</feature>
<keyword evidence="1" id="KW-0677">Repeat</keyword>
<dbReference type="Proteomes" id="UP000284403">
    <property type="component" value="Unassembled WGS sequence"/>
</dbReference>
<feature type="region of interest" description="Disordered" evidence="4">
    <location>
        <begin position="2509"/>
        <end position="2544"/>
    </location>
</feature>
<dbReference type="RefSeq" id="XP_029231436.1">
    <property type="nucleotide sequence ID" value="XM_029368442.1"/>
</dbReference>
<dbReference type="InterPro" id="IPR002110">
    <property type="entry name" value="Ankyrin_rpt"/>
</dbReference>
<feature type="region of interest" description="Disordered" evidence="4">
    <location>
        <begin position="1"/>
        <end position="25"/>
    </location>
</feature>
<dbReference type="PANTHER" id="PTHR24166">
    <property type="entry name" value="ROLLING PEBBLES, ISOFORM B"/>
    <property type="match status" value="1"/>
</dbReference>
<feature type="region of interest" description="Disordered" evidence="4">
    <location>
        <begin position="3039"/>
        <end position="3059"/>
    </location>
</feature>
<feature type="region of interest" description="Disordered" evidence="4">
    <location>
        <begin position="2828"/>
        <end position="2899"/>
    </location>
</feature>
<feature type="compositionally biased region" description="Polar residues" evidence="4">
    <location>
        <begin position="2834"/>
        <end position="2859"/>
    </location>
</feature>
<protein>
    <recommendedName>
        <fullName evidence="5">SPRY domain-containing protein</fullName>
    </recommendedName>
</protein>
<keyword evidence="2 3" id="KW-0040">ANK repeat</keyword>
<sequence length="3436" mass="377059">MAAAGGVQLPHFHGGSTSAVNGAKRSVQATFSPNEGTHTSTLQLSASDEPHAFPNAVDVLNCREEVLVGMLTALREATARSREPVMKKKKQMKGYTKRQMEVVQEELLFHRSTLMRASAMLKESVEAVNARLSTLHAEEALLNEYYQTLDDEIELGERYDLPKEGSYHRQQRELRRAVPRQRYKEGRVFLEARRAKLAALLHELEVEERAIFPSSADNDAAAAEAAALGREYSIVDSKGQKLDDVYDSTAATAGGGHNLELRLRVQPLLEKVRELRIVPKLSPRSVKSRLRKELLLPFSARVLALKIDEGNNPGERFVEWYVNTVIDPLAMAQLVELVPREYLVTTTVRLVNVCDTYLHLRQTQALPDVLHVLLQAIAEGRSDALATLVLSPSDSYLHALENKDYVGIIFYAALVAGQMEVLRHLISVGFYNVNALVAWLFLNPNKEDPAYIAYMTEVRSSVKQHVQSEVCQQQDAISAETLRSEWDVDIVASELVLSSVQSDSRPPSVNSGLCETLRRFLQERRKWKSHTAAQAGKATASTKVRSSGEVSCEPSSLLVPQLPIVRVGQNTTQPSSAAEVPFSLILGKRRLDRLQLSPVKCAVLPAVSSSFMRRVDRWGYTPLKATASHFLLVGDTSTASAHVVQLPPRYAELWPDDDPTETPHARWQREKRQASAKAKGPSFYYEVHVSLNFLLSGVPLSTTAFNSLPASEDKPGLQTSTVFVGWCSEECVPAADGRSTHSPLGSDRNSIGISFDVLHRSTVNESVEEVILRPMKHERGRTSVYPVRDEDVLQDGKAVGDLETSLEEPVFPLLRIQLETTQEKGNNLGFSCFSTRAFSSPIYGTASSIGDASASENSCAATAAYALKETIVPNVEFVRQGGNASEADAGEGSRMFWTSAFAGNSVVQRGVSVYNYQSLVVGCHVNFGDRTASFSVNGRPLGAAFTTLPSPVGLRPAVSLQASQQITETLQRVRPSDAVIVRFVFEETHLLTTQNVVTTPSCFPGARSPVEARQGTPVRCEEKEQVCGEIPGVITSCRPLLFDESMMQCALLGLITCGEGMLPTGEDADDLIQAARETLSLGHSVRITAASVRQLLSAQSTAEDLLFFPPVVVKRRSDDTEKGGNGVAIIPEDVPLVPLCVALAQRQRVPAYRIAVHPFTDFLGQDDVSRRQRRMALLASATLGYMEVLYVLLERMCIAETLSLFTLSLAKTDSDYYLTGKQMRIFTSGNCRQCTSAAMLHRVEYTPLHCALLEEHYECVHLLLYYLNRLLPVEQKRHAVNVLTRSGETALLMACRLGYTKIAKRLLAMGAAPSSFDRVTRTNCLELACASRSEEIAMALLQTPHYCSQVAVNLSGVATPICWCALNNIASLIPPLLKHGASLDVTLDGLTPLLLSVTFGSEEAALQLLSCTKVVPNVSTYLAQSARSASHCSSNDEVNEEESIKDAEVCRAAVMDINALDPLTQSTALHLACELGQLEVVRGLIAKGASLNLQNKSRFATPLHLAIINGHEGLALEILEYAKDKLRRGQNVLDIAALEKNADTALHLAAREGMLQVIEYIMFQFSDEEITRLSGTRSFAKRPTVVNVVATNRQGMTPLLVAIHAHQEAAAQLIASLMPDSLPNPGGPVIDGTCTAVLASDAEGLDNVTLFFLSQQRYAAKEAFRAEFFARYNAKRRQMDLREDGAPLEYEEKTAVLFGEGEKRRKRDRARNLRDTNLRQAQARQRTNVSAALLSRTSLSLETYAEKLGGLTGTHGAMLSRRHTARGARVSRTGRQRRRSTFVRMLLAKGGIGLTARTLIQILEQGFPLEEIYVMVDTISTETTRSTQSVSAMQHVETLILFFREYGGVRIATWDAVVVARQLLAAPALAGIMNADQLDNAKKRMTEMRPLCRELLSLIRSHGQRLECVEDMRHMVEQRGGVGPSLVEEMTTPFGFTVLQLAATLGLPHVCEFLLGECELSPLYVPSTSSIPCSDSKWCLSPFRLALRSVNVETISVFLLHELQSGDVQAMLEHKELAKADKLQQTALQELVRQPLDGLSTTATMDTLHVMRLLLYNGAVVQGNFDNEGNDAWMLAVCAAPGKGTKLEVFFEENVQLGGDEEKEESEADDVKTSTRKSSSTGETEPMHRNESSRSGWTVTSLDTDEKRRQSLRMPLIGSVVAPQWTNSLVVLQTVDNSTPLSLKKRIYYAQLIFSCAEHNPQSLSTLLERYPHVLSPSVVNPLTGDTLLLFLLRRAANIYSVECGIYAPPQNNTDREDALLTARCMPLEAEMTRISDGDPVPYRDPCTIPAVRSLLLVVEQLLRKFSFDNLYYEHSDGETALALAARLSYTPIVSLIVQRPVALAAGGETRKEETKEAETACAAPAGLSDMDSASTVIHDDLVRNLESSSCWVMLATRLYYAEEEMDMLMTILRHLRSTSTKFSFLSMAYSNLHPIVALRIAEKYATDVKSILMHPEAVNAFWSNVLYAQFVGRLEEVPVTPAGWSSILSVLLPAASAIPIYLIKTTPSLPSSSPADSTPSKLLSPVASTPAASGSPVKREKAGNRAAPNWGFIVKKTRQYIRQLAAAAVCVASPPSAIASLHGGGVIPSSQRQVLTVMSNHFHELIELSVRFDNSAMLLDLMNLVPAELQACVKNEWRDLMEKYHIDVVAIAAGSMTIMKTLARLPETAALLSSERYERIDPATGLSEEVVAAREAMPDAPSAPTKPAPLAGSTMMLRGERAGSVSGVLSSRKSFVRTSPANENKWTPKKPRENKQAVVNILALDATTLDTNVEGEKSEAEKPEANLQYMEVMTAARERTTASAVTWGIGAAARPIALQEGLKANAHAAPQLQPASSFSAQRKTSTAAPSDSSRNRFLTNMGAEERLSVTSVQRKSPRQSLTPEGGTVTGSSRQAPLPMEWMPSPPTPQYFPYYLCDWALHTTLVLHAPRPSRRTVDTLLYLMDQRAPLTASAVQLFLAASRPLNCWESSDGQLITLNYATRTHQDTLLHILVQNDQLRLARYFLATALCYFTYYQYDPPSTMPPHFALMDMPKPQKPFKPPELHGESATEEPETLEEEGGYPAVFLRSMLRINKHGLTPFDYARGPMVSLLMEYGCIPPTYRPYPRGFCRAIRLPLAPSAFHPVPQLLLVSANFIELHDEGKPKPRNHTAELLARDTADAVLVRNQTISQHATKVNFLPSVLSGNVSLLHLGLCSADDELVLQYIKEKRQQQLRSLVLSQVSRNTPTPLTMTQLSSATFAGAHQRGKSTPSTAPRAKGLSSARSAAQRGRAEKELPSALKLMDVLRERGFVLFPLVLPLDLEASQPTREDDSNESTAILLTMTPMALATCAGVVKRDEVSQGNKRPKKSTGTPRPNSRAEASFIPPRFTLTAGKNRHPADALDAWVASRRSSKSAAAGKDPHMHLLVRSIGGGLAGRTIQLLGLCTAPSYESHK</sequence>
<keyword evidence="7" id="KW-1185">Reference proteome</keyword>
<feature type="compositionally biased region" description="Polar residues" evidence="4">
    <location>
        <begin position="2133"/>
        <end position="2142"/>
    </location>
</feature>
<evidence type="ECO:0000256" key="1">
    <source>
        <dbReference type="ARBA" id="ARBA00022737"/>
    </source>
</evidence>
<dbReference type="Pfam" id="PF00023">
    <property type="entry name" value="Ank"/>
    <property type="match status" value="1"/>
</dbReference>
<feature type="region of interest" description="Disordered" evidence="4">
    <location>
        <begin position="3241"/>
        <end position="3275"/>
    </location>
</feature>
<dbReference type="Gene3D" id="1.25.40.20">
    <property type="entry name" value="Ankyrin repeat-containing domain"/>
    <property type="match status" value="2"/>
</dbReference>
<gene>
    <name evidence="6" type="ORF">Tco025E_01504</name>
</gene>
<evidence type="ECO:0000256" key="2">
    <source>
        <dbReference type="ARBA" id="ARBA00023043"/>
    </source>
</evidence>
<dbReference type="SMART" id="SM00248">
    <property type="entry name" value="ANK"/>
    <property type="match status" value="12"/>
</dbReference>
<dbReference type="InterPro" id="IPR013320">
    <property type="entry name" value="ConA-like_dom_sf"/>
</dbReference>
<evidence type="ECO:0000259" key="5">
    <source>
        <dbReference type="Pfam" id="PF00622"/>
    </source>
</evidence>
<evidence type="ECO:0000313" key="7">
    <source>
        <dbReference type="Proteomes" id="UP000284403"/>
    </source>
</evidence>
<feature type="compositionally biased region" description="Acidic residues" evidence="4">
    <location>
        <begin position="3050"/>
        <end position="3059"/>
    </location>
</feature>
<dbReference type="Gene3D" id="2.60.120.920">
    <property type="match status" value="1"/>
</dbReference>
<dbReference type="PROSITE" id="PS50088">
    <property type="entry name" value="ANK_REPEAT"/>
    <property type="match status" value="2"/>
</dbReference>